<comment type="caution">
    <text evidence="13">The sequence shown here is derived from an EMBL/GenBank/DDBJ whole genome shotgun (WGS) entry which is preliminary data.</text>
</comment>
<sequence>MSLNRFLKQRETLLALILVAISAGVAWRAPTFIGLANLHEIATDSAILIVMALAQSLVIMTRGIDLSVAANVALSGMAAAQLSMHAPWLPIPLVLLFATLVGLALGLVNGVLVAWVRIPSIVATLGTMSLFRGLTFLAADGKWVAQHEMSAAFLAFPRLDVLGLSLLAWIGVLGIVVAVVFTRHVALGRELRALGGNPSAAKYVGIRETTLQLFVFAVAGAVAGLCGYLWVARYAIAYDGVALGFELQVIAACVIGGVSIAGGVGSVTGTVLGALFLVLIYNALPVVGISPFWQTAIVGAAILSAVILNARGDRTDGLRLILRRHPAH</sequence>
<evidence type="ECO:0000256" key="8">
    <source>
        <dbReference type="ARBA" id="ARBA00022989"/>
    </source>
</evidence>
<feature type="transmembrane region" description="Helical" evidence="12">
    <location>
        <begin position="121"/>
        <end position="139"/>
    </location>
</feature>
<protein>
    <recommendedName>
        <fullName evidence="11">Autoinducer 2 import system permease protein LsrC</fullName>
    </recommendedName>
</protein>
<feature type="transmembrane region" description="Helical" evidence="12">
    <location>
        <begin position="236"/>
        <end position="260"/>
    </location>
</feature>
<dbReference type="Pfam" id="PF02653">
    <property type="entry name" value="BPD_transp_2"/>
    <property type="match status" value="1"/>
</dbReference>
<evidence type="ECO:0000256" key="11">
    <source>
        <dbReference type="ARBA" id="ARBA00039382"/>
    </source>
</evidence>
<feature type="transmembrane region" description="Helical" evidence="12">
    <location>
        <begin position="90"/>
        <end position="114"/>
    </location>
</feature>
<evidence type="ECO:0000256" key="9">
    <source>
        <dbReference type="ARBA" id="ARBA00023136"/>
    </source>
</evidence>
<keyword evidence="6" id="KW-0997">Cell inner membrane</keyword>
<proteinExistence type="inferred from homology"/>
<evidence type="ECO:0000256" key="12">
    <source>
        <dbReference type="SAM" id="Phobius"/>
    </source>
</evidence>
<dbReference type="GO" id="GO:0005886">
    <property type="term" value="C:plasma membrane"/>
    <property type="evidence" value="ECO:0007669"/>
    <property type="project" value="UniProtKB-SubCell"/>
</dbReference>
<evidence type="ECO:0000313" key="14">
    <source>
        <dbReference type="Proteomes" id="UP000295765"/>
    </source>
</evidence>
<comment type="similarity">
    <text evidence="2">Belongs to the binding-protein-dependent transport system permease family. AraH/RbsC subfamily.</text>
</comment>
<name>A0A4R2L9H9_9GAMM</name>
<dbReference type="PANTHER" id="PTHR32196:SF29">
    <property type="entry name" value="AUTOINDUCER 2 IMPORT SYSTEM PERMEASE PROTEIN LSRC"/>
    <property type="match status" value="1"/>
</dbReference>
<dbReference type="InterPro" id="IPR001851">
    <property type="entry name" value="ABC_transp_permease"/>
</dbReference>
<dbReference type="OrthoDB" id="5422926at2"/>
<keyword evidence="9 12" id="KW-0472">Membrane</keyword>
<evidence type="ECO:0000256" key="10">
    <source>
        <dbReference type="ARBA" id="ARBA00025439"/>
    </source>
</evidence>
<keyword evidence="14" id="KW-1185">Reference proteome</keyword>
<organism evidence="13 14">
    <name type="scientific">Plasticicumulans lactativorans</name>
    <dbReference type="NCBI Taxonomy" id="1133106"/>
    <lineage>
        <taxon>Bacteria</taxon>
        <taxon>Pseudomonadati</taxon>
        <taxon>Pseudomonadota</taxon>
        <taxon>Gammaproteobacteria</taxon>
        <taxon>Candidatus Competibacteraceae</taxon>
        <taxon>Plasticicumulans</taxon>
    </lineage>
</organism>
<evidence type="ECO:0000256" key="6">
    <source>
        <dbReference type="ARBA" id="ARBA00022519"/>
    </source>
</evidence>
<evidence type="ECO:0000256" key="5">
    <source>
        <dbReference type="ARBA" id="ARBA00022475"/>
    </source>
</evidence>
<feature type="transmembrane region" description="Helical" evidence="12">
    <location>
        <begin position="292"/>
        <end position="310"/>
    </location>
</feature>
<evidence type="ECO:0000313" key="13">
    <source>
        <dbReference type="EMBL" id="TCO80796.1"/>
    </source>
</evidence>
<dbReference type="EMBL" id="SLWY01000012">
    <property type="protein sequence ID" value="TCO80796.1"/>
    <property type="molecule type" value="Genomic_DNA"/>
</dbReference>
<keyword evidence="8 12" id="KW-1133">Transmembrane helix</keyword>
<accession>A0A4R2L9H9</accession>
<dbReference type="PANTHER" id="PTHR32196">
    <property type="entry name" value="ABC TRANSPORTER PERMEASE PROTEIN YPHD-RELATED-RELATED"/>
    <property type="match status" value="1"/>
</dbReference>
<dbReference type="RefSeq" id="WP_132543079.1">
    <property type="nucleotide sequence ID" value="NZ_SLWY01000012.1"/>
</dbReference>
<keyword evidence="7 12" id="KW-0812">Transmembrane</keyword>
<evidence type="ECO:0000256" key="3">
    <source>
        <dbReference type="ARBA" id="ARBA00011262"/>
    </source>
</evidence>
<dbReference type="AlphaFoldDB" id="A0A4R2L9H9"/>
<feature type="transmembrane region" description="Helical" evidence="12">
    <location>
        <begin position="159"/>
        <end position="182"/>
    </location>
</feature>
<reference evidence="13 14" key="1">
    <citation type="submission" date="2019-03" db="EMBL/GenBank/DDBJ databases">
        <title>Genomic Encyclopedia of Type Strains, Phase IV (KMG-IV): sequencing the most valuable type-strain genomes for metagenomic binning, comparative biology and taxonomic classification.</title>
        <authorList>
            <person name="Goeker M."/>
        </authorList>
    </citation>
    <scope>NUCLEOTIDE SEQUENCE [LARGE SCALE GENOMIC DNA]</scope>
    <source>
        <strain evidence="13 14">DSM 25287</strain>
    </source>
</reference>
<feature type="transmembrane region" description="Helical" evidence="12">
    <location>
        <begin position="211"/>
        <end position="230"/>
    </location>
</feature>
<keyword evidence="5" id="KW-1003">Cell membrane</keyword>
<dbReference type="GO" id="GO:0022857">
    <property type="term" value="F:transmembrane transporter activity"/>
    <property type="evidence" value="ECO:0007669"/>
    <property type="project" value="InterPro"/>
</dbReference>
<comment type="subcellular location">
    <subcellularLocation>
        <location evidence="1">Cell inner membrane</location>
        <topology evidence="1">Multi-pass membrane protein</topology>
    </subcellularLocation>
</comment>
<dbReference type="CDD" id="cd06579">
    <property type="entry name" value="TM_PBP1_transp_AraH_like"/>
    <property type="match status" value="1"/>
</dbReference>
<evidence type="ECO:0000256" key="7">
    <source>
        <dbReference type="ARBA" id="ARBA00022692"/>
    </source>
</evidence>
<dbReference type="Proteomes" id="UP000295765">
    <property type="component" value="Unassembled WGS sequence"/>
</dbReference>
<gene>
    <name evidence="13" type="ORF">EV699_112136</name>
</gene>
<comment type="subunit">
    <text evidence="3">The complex is composed of two ATP-binding proteins (LsrA), two transmembrane proteins (LsrC and LsrD) and a solute-binding protein (LsrB).</text>
</comment>
<keyword evidence="4" id="KW-0813">Transport</keyword>
<evidence type="ECO:0000256" key="2">
    <source>
        <dbReference type="ARBA" id="ARBA00007942"/>
    </source>
</evidence>
<evidence type="ECO:0000256" key="4">
    <source>
        <dbReference type="ARBA" id="ARBA00022448"/>
    </source>
</evidence>
<evidence type="ECO:0000256" key="1">
    <source>
        <dbReference type="ARBA" id="ARBA00004429"/>
    </source>
</evidence>
<comment type="function">
    <text evidence="10">Part of the ABC transporter complex LsrABCD involved in autoinducer 2 (AI-2) import. Probably responsible for the translocation of the substrate across the membrane.</text>
</comment>